<dbReference type="EMBL" id="OOIN01000014">
    <property type="protein sequence ID" value="SPO26494.1"/>
    <property type="molecule type" value="Genomic_DNA"/>
</dbReference>
<protein>
    <submittedName>
        <fullName evidence="1">Uncharacterized protein</fullName>
    </submittedName>
</protein>
<gene>
    <name evidence="1" type="ORF">UTRI_04083</name>
</gene>
<dbReference type="AlphaFoldDB" id="A0A5C3E6Z2"/>
<reference evidence="1 2" key="1">
    <citation type="submission" date="2018-03" db="EMBL/GenBank/DDBJ databases">
        <authorList>
            <person name="Guldener U."/>
        </authorList>
    </citation>
    <scope>NUCLEOTIDE SEQUENCE [LARGE SCALE GENOMIC DNA]</scope>
    <source>
        <strain evidence="1 2">NBRC100155</strain>
    </source>
</reference>
<dbReference type="Proteomes" id="UP000324022">
    <property type="component" value="Unassembled WGS sequence"/>
</dbReference>
<proteinExistence type="predicted"/>
<name>A0A5C3E6Z2_9BASI</name>
<accession>A0A5C3E6Z2</accession>
<organism evidence="1 2">
    <name type="scientific">Ustilago trichophora</name>
    <dbReference type="NCBI Taxonomy" id="86804"/>
    <lineage>
        <taxon>Eukaryota</taxon>
        <taxon>Fungi</taxon>
        <taxon>Dikarya</taxon>
        <taxon>Basidiomycota</taxon>
        <taxon>Ustilaginomycotina</taxon>
        <taxon>Ustilaginomycetes</taxon>
        <taxon>Ustilaginales</taxon>
        <taxon>Ustilaginaceae</taxon>
        <taxon>Ustilago</taxon>
    </lineage>
</organism>
<keyword evidence="2" id="KW-1185">Reference proteome</keyword>
<evidence type="ECO:0000313" key="1">
    <source>
        <dbReference type="EMBL" id="SPO26494.1"/>
    </source>
</evidence>
<sequence>MSVVVHEERLLFGERRVSPEKQSLDHEEEACMKSRSACPVWYSFRQEVDGHGPNFHLTRRTRQFCMAVPHSENKAPALPSESNTCQPFSYPRLVSTLKDAPA</sequence>
<evidence type="ECO:0000313" key="2">
    <source>
        <dbReference type="Proteomes" id="UP000324022"/>
    </source>
</evidence>